<organism evidence="3 4">
    <name type="scientific">Blastomyces parvus</name>
    <dbReference type="NCBI Taxonomy" id="2060905"/>
    <lineage>
        <taxon>Eukaryota</taxon>
        <taxon>Fungi</taxon>
        <taxon>Dikarya</taxon>
        <taxon>Ascomycota</taxon>
        <taxon>Pezizomycotina</taxon>
        <taxon>Eurotiomycetes</taxon>
        <taxon>Eurotiomycetidae</taxon>
        <taxon>Onygenales</taxon>
        <taxon>Ajellomycetaceae</taxon>
        <taxon>Blastomyces</taxon>
    </lineage>
</organism>
<evidence type="ECO:0000313" key="3">
    <source>
        <dbReference type="EMBL" id="PGH01421.1"/>
    </source>
</evidence>
<feature type="compositionally biased region" description="Basic and acidic residues" evidence="1">
    <location>
        <begin position="13"/>
        <end position="23"/>
    </location>
</feature>
<name>A0A2B7WY25_9EURO</name>
<dbReference type="Proteomes" id="UP000224080">
    <property type="component" value="Unassembled WGS sequence"/>
</dbReference>
<comment type="caution">
    <text evidence="3">The sequence shown here is derived from an EMBL/GenBank/DDBJ whole genome shotgun (WGS) entry which is preliminary data.</text>
</comment>
<evidence type="ECO:0000259" key="2">
    <source>
        <dbReference type="Pfam" id="PF24968"/>
    </source>
</evidence>
<feature type="compositionally biased region" description="Polar residues" evidence="1">
    <location>
        <begin position="1"/>
        <end position="12"/>
    </location>
</feature>
<dbReference type="AlphaFoldDB" id="A0A2B7WY25"/>
<protein>
    <recommendedName>
        <fullName evidence="2">DUF7770 domain-containing protein</fullName>
    </recommendedName>
</protein>
<dbReference type="Pfam" id="PF24968">
    <property type="entry name" value="DUF7770"/>
    <property type="match status" value="1"/>
</dbReference>
<sequence>MEPVSQPSSPSFSHEDALKDDTPVRSIRLMLQSTFEPSRPFEPSPTDADIDHWSIYLMHWDNSATHVNMEAETGEEFRILKYHKLPSFGKHPGTKDWNIQITPKTLVTVSDIANRISVYRDKLPMANNSDCKLWAHTILSEVTWRKYIKRNHLVAVVEDLDRLMHETKRLELSPQLLEELLPPEEDGKD</sequence>
<evidence type="ECO:0000256" key="1">
    <source>
        <dbReference type="SAM" id="MobiDB-lite"/>
    </source>
</evidence>
<dbReference type="EMBL" id="PDNC01000072">
    <property type="protein sequence ID" value="PGH01421.1"/>
    <property type="molecule type" value="Genomic_DNA"/>
</dbReference>
<gene>
    <name evidence="3" type="ORF">GX51_05228</name>
</gene>
<feature type="region of interest" description="Disordered" evidence="1">
    <location>
        <begin position="1"/>
        <end position="23"/>
    </location>
</feature>
<evidence type="ECO:0000313" key="4">
    <source>
        <dbReference type="Proteomes" id="UP000224080"/>
    </source>
</evidence>
<reference evidence="3 4" key="1">
    <citation type="submission" date="2017-10" db="EMBL/GenBank/DDBJ databases">
        <title>Comparative genomics in systemic dimorphic fungi from Ajellomycetaceae.</title>
        <authorList>
            <person name="Munoz J.F."/>
            <person name="Mcewen J.G."/>
            <person name="Clay O.K."/>
            <person name="Cuomo C.A."/>
        </authorList>
    </citation>
    <scope>NUCLEOTIDE SEQUENCE [LARGE SCALE GENOMIC DNA]</scope>
    <source>
        <strain evidence="3 4">UAMH130</strain>
    </source>
</reference>
<proteinExistence type="predicted"/>
<keyword evidence="4" id="KW-1185">Reference proteome</keyword>
<feature type="domain" description="DUF7770" evidence="2">
    <location>
        <begin position="46"/>
        <end position="168"/>
    </location>
</feature>
<accession>A0A2B7WY25</accession>
<dbReference type="InterPro" id="IPR056672">
    <property type="entry name" value="DUF7770"/>
</dbReference>
<dbReference type="STRING" id="2060905.A0A2B7WY25"/>